<feature type="chain" id="PRO_5017250434" evidence="1">
    <location>
        <begin position="25"/>
        <end position="444"/>
    </location>
</feature>
<evidence type="ECO:0000313" key="3">
    <source>
        <dbReference type="EMBL" id="RJF97638.1"/>
    </source>
</evidence>
<organism evidence="3 4">
    <name type="scientific">Noviherbaspirillum saxi</name>
    <dbReference type="NCBI Taxonomy" id="2320863"/>
    <lineage>
        <taxon>Bacteria</taxon>
        <taxon>Pseudomonadati</taxon>
        <taxon>Pseudomonadota</taxon>
        <taxon>Betaproteobacteria</taxon>
        <taxon>Burkholderiales</taxon>
        <taxon>Oxalobacteraceae</taxon>
        <taxon>Noviherbaspirillum</taxon>
    </lineage>
</organism>
<keyword evidence="1" id="KW-0732">Signal</keyword>
<dbReference type="Proteomes" id="UP000265955">
    <property type="component" value="Unassembled WGS sequence"/>
</dbReference>
<accession>A0A3A3FT31</accession>
<dbReference type="InterPro" id="IPR011249">
    <property type="entry name" value="Metalloenz_LuxS/M16"/>
</dbReference>
<protein>
    <submittedName>
        <fullName evidence="3">Insulinase family protein</fullName>
    </submittedName>
</protein>
<dbReference type="InterPro" id="IPR050361">
    <property type="entry name" value="MPP/UQCRC_Complex"/>
</dbReference>
<dbReference type="InterPro" id="IPR007863">
    <property type="entry name" value="Peptidase_M16_C"/>
</dbReference>
<dbReference type="PANTHER" id="PTHR11851:SF224">
    <property type="entry name" value="PROCESSING PROTEASE"/>
    <property type="match status" value="1"/>
</dbReference>
<name>A0A3A3FT31_9BURK</name>
<dbReference type="GO" id="GO:0046872">
    <property type="term" value="F:metal ion binding"/>
    <property type="evidence" value="ECO:0007669"/>
    <property type="project" value="InterPro"/>
</dbReference>
<evidence type="ECO:0000256" key="1">
    <source>
        <dbReference type="SAM" id="SignalP"/>
    </source>
</evidence>
<dbReference type="Pfam" id="PF05193">
    <property type="entry name" value="Peptidase_M16_C"/>
    <property type="match status" value="1"/>
</dbReference>
<comment type="caution">
    <text evidence="3">The sequence shown here is derived from an EMBL/GenBank/DDBJ whole genome shotgun (WGS) entry which is preliminary data.</text>
</comment>
<dbReference type="OrthoDB" id="9811314at2"/>
<feature type="domain" description="Peptidase M16 C-terminal" evidence="2">
    <location>
        <begin position="201"/>
        <end position="376"/>
    </location>
</feature>
<dbReference type="AlphaFoldDB" id="A0A3A3FT31"/>
<dbReference type="Gene3D" id="3.30.830.10">
    <property type="entry name" value="Metalloenzyme, LuxS/M16 peptidase-like"/>
    <property type="match status" value="2"/>
</dbReference>
<dbReference type="RefSeq" id="WP_119767587.1">
    <property type="nucleotide sequence ID" value="NZ_QYUO01000001.1"/>
</dbReference>
<dbReference type="PANTHER" id="PTHR11851">
    <property type="entry name" value="METALLOPROTEASE"/>
    <property type="match status" value="1"/>
</dbReference>
<keyword evidence="4" id="KW-1185">Reference proteome</keyword>
<proteinExistence type="predicted"/>
<evidence type="ECO:0000313" key="4">
    <source>
        <dbReference type="Proteomes" id="UP000265955"/>
    </source>
</evidence>
<evidence type="ECO:0000259" key="2">
    <source>
        <dbReference type="Pfam" id="PF05193"/>
    </source>
</evidence>
<reference evidence="4" key="1">
    <citation type="submission" date="2018-09" db="EMBL/GenBank/DDBJ databases">
        <authorList>
            <person name="Zhu H."/>
        </authorList>
    </citation>
    <scope>NUCLEOTIDE SEQUENCE [LARGE SCALE GENOMIC DNA]</scope>
    <source>
        <strain evidence="4">K1R23-30</strain>
    </source>
</reference>
<feature type="signal peptide" evidence="1">
    <location>
        <begin position="1"/>
        <end position="24"/>
    </location>
</feature>
<sequence length="444" mass="47812">MYKRFILAMAGLVAGFAATAPAQAALQIQSWNLANGARVLFVENHSIPVLDLSVEFDAGSRRDPQGKSGVAALTNAMLARGLREAAAAQAEPAMTEAQISDAFADTAAQRGGGAGGDRAGASLRTLSSRTERDASVALLARLLAHPSFPEDFLARDKARMISSIRESETKPESIADKAFWRLLYGAHPYARHETVASVEPITRDDLIAFHGTHYVANRAIVSIIGDINRAEAEAIAQQLTVRLPQGAPLPSLPSVELSLPQEERIAHPASQAHILLGMPAIARGDSDYFPLLVGNYTLGGGGFVSRLTREVREKRGLTYSVYSYFNPLAQLGPFQTGLQTQKDQADQALTVVRDTMTAFLRDGPTEQEIKAAKDNLIGGFALRIDNNKKILDNMAAIGFYNLPLNYLDTWTAKVAKVTAADIKAAFNRKLSLDKMSTVVVGNGK</sequence>
<gene>
    <name evidence="3" type="ORF">D3871_03200</name>
</gene>
<dbReference type="SUPFAM" id="SSF63411">
    <property type="entry name" value="LuxS/MPP-like metallohydrolase"/>
    <property type="match status" value="2"/>
</dbReference>
<dbReference type="EMBL" id="QYUO01000001">
    <property type="protein sequence ID" value="RJF97638.1"/>
    <property type="molecule type" value="Genomic_DNA"/>
</dbReference>